<evidence type="ECO:0000313" key="2">
    <source>
        <dbReference type="Proteomes" id="UP001050691"/>
    </source>
</evidence>
<dbReference type="SUPFAM" id="SSF55729">
    <property type="entry name" value="Acyl-CoA N-acyltransferases (Nat)"/>
    <property type="match status" value="1"/>
</dbReference>
<name>A0AAV5AUR3_9AGAM</name>
<keyword evidence="2" id="KW-1185">Reference proteome</keyword>
<evidence type="ECO:0000313" key="1">
    <source>
        <dbReference type="EMBL" id="GJJ16056.1"/>
    </source>
</evidence>
<dbReference type="Proteomes" id="UP001050691">
    <property type="component" value="Unassembled WGS sequence"/>
</dbReference>
<sequence>MATSIIPGAYVRIAEPHEYAEVAWILTRGFARDPCMNWLGSVREMIPDYKDQPDYDSHPASAKKILKNLFIFQSALVKATSLCGGFVTVAIIPPQRKEDKEILAATTLWLKPKQPLELSLSVIVKSKFWKILLGWGFTGAKRIQLDFSPIVETILKKRFKARNADVLDSWYLLEVATDPAYDGKGLCSLLMKDGLGRTSPKPIHLEASTSRTRDIYSHFGFEIEEECWFGKGSVDVNGLAAKGKAATGYPEWIMTKHKKLAAFAEETCFRRPRHVSLLDSPVSHPTLVEMTNMIILAEFYKPKSNYVKHANSGVDDCLSDEFSGDRSFSSALARLYTPIFWAGVSQLLAQLCLDSIQDKLSAPSHKRK</sequence>
<comment type="caution">
    <text evidence="1">The sequence shown here is derived from an EMBL/GenBank/DDBJ whole genome shotgun (WGS) entry which is preliminary data.</text>
</comment>
<reference evidence="1" key="1">
    <citation type="submission" date="2021-10" db="EMBL/GenBank/DDBJ databases">
        <title>De novo Genome Assembly of Clathrus columnatus (Basidiomycota, Fungi) Using Illumina and Nanopore Sequence Data.</title>
        <authorList>
            <person name="Ogiso-Tanaka E."/>
            <person name="Itagaki H."/>
            <person name="Hosoya T."/>
            <person name="Hosaka K."/>
        </authorList>
    </citation>
    <scope>NUCLEOTIDE SEQUENCE</scope>
    <source>
        <strain evidence="1">MO-923</strain>
    </source>
</reference>
<proteinExistence type="predicted"/>
<dbReference type="AlphaFoldDB" id="A0AAV5AUR3"/>
<dbReference type="EMBL" id="BPWL01000012">
    <property type="protein sequence ID" value="GJJ16056.1"/>
    <property type="molecule type" value="Genomic_DNA"/>
</dbReference>
<dbReference type="Gene3D" id="3.40.630.30">
    <property type="match status" value="1"/>
</dbReference>
<gene>
    <name evidence="1" type="ORF">Clacol_010335</name>
</gene>
<organism evidence="1 2">
    <name type="scientific">Clathrus columnatus</name>
    <dbReference type="NCBI Taxonomy" id="1419009"/>
    <lineage>
        <taxon>Eukaryota</taxon>
        <taxon>Fungi</taxon>
        <taxon>Dikarya</taxon>
        <taxon>Basidiomycota</taxon>
        <taxon>Agaricomycotina</taxon>
        <taxon>Agaricomycetes</taxon>
        <taxon>Phallomycetidae</taxon>
        <taxon>Phallales</taxon>
        <taxon>Clathraceae</taxon>
        <taxon>Clathrus</taxon>
    </lineage>
</organism>
<dbReference type="PANTHER" id="PTHR42791:SF1">
    <property type="entry name" value="N-ACETYLTRANSFERASE DOMAIN-CONTAINING PROTEIN"/>
    <property type="match status" value="1"/>
</dbReference>
<protein>
    <recommendedName>
        <fullName evidence="3">N-acetyltransferase domain-containing protein</fullName>
    </recommendedName>
</protein>
<evidence type="ECO:0008006" key="3">
    <source>
        <dbReference type="Google" id="ProtNLM"/>
    </source>
</evidence>
<accession>A0AAV5AUR3</accession>
<dbReference type="InterPro" id="IPR016181">
    <property type="entry name" value="Acyl_CoA_acyltransferase"/>
</dbReference>
<dbReference type="InterPro" id="IPR052523">
    <property type="entry name" value="Trichothecene_AcTrans"/>
</dbReference>
<dbReference type="PANTHER" id="PTHR42791">
    <property type="entry name" value="GNAT FAMILY ACETYLTRANSFERASE"/>
    <property type="match status" value="1"/>
</dbReference>